<name>A0A369BWW3_9GAMM</name>
<reference evidence="1 2" key="1">
    <citation type="submission" date="2018-07" db="EMBL/GenBank/DDBJ databases">
        <title>Genomic Encyclopedia of Type Strains, Phase IV (KMG-IV): sequencing the most valuable type-strain genomes for metagenomic binning, comparative biology and taxonomic classification.</title>
        <authorList>
            <person name="Goeker M."/>
        </authorList>
    </citation>
    <scope>NUCLEOTIDE SEQUENCE [LARGE SCALE GENOMIC DNA]</scope>
    <source>
        <strain evidence="1 2">DSM 26407</strain>
    </source>
</reference>
<comment type="caution">
    <text evidence="1">The sequence shown here is derived from an EMBL/GenBank/DDBJ whole genome shotgun (WGS) entry which is preliminary data.</text>
</comment>
<evidence type="ECO:0008006" key="3">
    <source>
        <dbReference type="Google" id="ProtNLM"/>
    </source>
</evidence>
<dbReference type="EMBL" id="QPJY01000013">
    <property type="protein sequence ID" value="RCX24907.1"/>
    <property type="molecule type" value="Genomic_DNA"/>
</dbReference>
<accession>A0A369BWW3</accession>
<dbReference type="SUPFAM" id="SSF101327">
    <property type="entry name" value="YgfB-like"/>
    <property type="match status" value="1"/>
</dbReference>
<proteinExistence type="predicted"/>
<dbReference type="Pfam" id="PF03695">
    <property type="entry name" value="UPF0149"/>
    <property type="match status" value="1"/>
</dbReference>
<dbReference type="Proteomes" id="UP000252707">
    <property type="component" value="Unassembled WGS sequence"/>
</dbReference>
<gene>
    <name evidence="1" type="ORF">DFQ59_1133</name>
</gene>
<dbReference type="AlphaFoldDB" id="A0A369BWW3"/>
<evidence type="ECO:0000313" key="2">
    <source>
        <dbReference type="Proteomes" id="UP000252707"/>
    </source>
</evidence>
<dbReference type="NCBIfam" id="TIGR02292">
    <property type="entry name" value="ygfB_yecA"/>
    <property type="match status" value="1"/>
</dbReference>
<dbReference type="InterPro" id="IPR036255">
    <property type="entry name" value="YgfB-like_sf"/>
</dbReference>
<dbReference type="Gene3D" id="1.20.120.740">
    <property type="entry name" value="YgfB uncharacterised protein family UPF0149, PF03695"/>
    <property type="match status" value="1"/>
</dbReference>
<protein>
    <recommendedName>
        <fullName evidence="3">YecA family protein</fullName>
    </recommendedName>
</protein>
<keyword evidence="2" id="KW-1185">Reference proteome</keyword>
<organism evidence="1 2">
    <name type="scientific">Thioalbus denitrificans</name>
    <dbReference type="NCBI Taxonomy" id="547122"/>
    <lineage>
        <taxon>Bacteria</taxon>
        <taxon>Pseudomonadati</taxon>
        <taxon>Pseudomonadota</taxon>
        <taxon>Gammaproteobacteria</taxon>
        <taxon>Chromatiales</taxon>
        <taxon>Ectothiorhodospiraceae</taxon>
        <taxon>Thioalbus</taxon>
    </lineage>
</organism>
<evidence type="ECO:0000313" key="1">
    <source>
        <dbReference type="EMBL" id="RCX24907.1"/>
    </source>
</evidence>
<dbReference type="RefSeq" id="WP_114280973.1">
    <property type="nucleotide sequence ID" value="NZ_QPJY01000013.1"/>
</dbReference>
<dbReference type="InterPro" id="IPR011978">
    <property type="entry name" value="YgfB-like"/>
</dbReference>
<dbReference type="OrthoDB" id="570299at2"/>
<sequence length="197" mass="22015">MTETADRFPAPLTDAETERLRAFLDSAAVPEESLDFLGAHGFLTALAVAPRQPEPSRWLRELFGGEPRYADDAEAARIPALLQRLSRSVALDLYHGQPPRLPCPLELGPDPDQAPLADWCSGFMEGVFLDDTAWFAADEERVAELTLPMMMASGLFDEDGDLERLRRDPRRSRSMVRDIPDLLVDLYLLFHAPTPNP</sequence>